<dbReference type="CDD" id="cd00121">
    <property type="entry name" value="MATH"/>
    <property type="match status" value="1"/>
</dbReference>
<proteinExistence type="predicted"/>
<dbReference type="EMBL" id="JAMSHJ010000003">
    <property type="protein sequence ID" value="KAI5425192.1"/>
    <property type="molecule type" value="Genomic_DNA"/>
</dbReference>
<gene>
    <name evidence="3" type="ORF">KIW84_031123</name>
</gene>
<organism evidence="3 4">
    <name type="scientific">Pisum sativum</name>
    <name type="common">Garden pea</name>
    <name type="synonym">Lathyrus oleraceus</name>
    <dbReference type="NCBI Taxonomy" id="3888"/>
    <lineage>
        <taxon>Eukaryota</taxon>
        <taxon>Viridiplantae</taxon>
        <taxon>Streptophyta</taxon>
        <taxon>Embryophyta</taxon>
        <taxon>Tracheophyta</taxon>
        <taxon>Spermatophyta</taxon>
        <taxon>Magnoliopsida</taxon>
        <taxon>eudicotyledons</taxon>
        <taxon>Gunneridae</taxon>
        <taxon>Pentapetalae</taxon>
        <taxon>rosids</taxon>
        <taxon>fabids</taxon>
        <taxon>Fabales</taxon>
        <taxon>Fabaceae</taxon>
        <taxon>Papilionoideae</taxon>
        <taxon>50 kb inversion clade</taxon>
        <taxon>NPAAA clade</taxon>
        <taxon>Hologalegina</taxon>
        <taxon>IRL clade</taxon>
        <taxon>Fabeae</taxon>
        <taxon>Lathyrus</taxon>
    </lineage>
</organism>
<dbReference type="InterPro" id="IPR050804">
    <property type="entry name" value="MCC"/>
</dbReference>
<dbReference type="InterPro" id="IPR002083">
    <property type="entry name" value="MATH/TRAF_dom"/>
</dbReference>
<evidence type="ECO:0000313" key="4">
    <source>
        <dbReference type="Proteomes" id="UP001058974"/>
    </source>
</evidence>
<dbReference type="Gramene" id="Psat03G0112300-T1">
    <property type="protein sequence ID" value="KAI5425192.1"/>
    <property type="gene ID" value="KIW84_031123"/>
</dbReference>
<name>A0A9D4XR32_PEA</name>
<evidence type="ECO:0000313" key="3">
    <source>
        <dbReference type="EMBL" id="KAI5425192.1"/>
    </source>
</evidence>
<dbReference type="Gene3D" id="2.60.210.10">
    <property type="entry name" value="Apoptosis, Tumor Necrosis Factor Receptor Associated Protein 2, Chain A"/>
    <property type="match status" value="1"/>
</dbReference>
<protein>
    <recommendedName>
        <fullName evidence="2">MATH domain-containing protein</fullName>
    </recommendedName>
</protein>
<dbReference type="Proteomes" id="UP001058974">
    <property type="component" value="Chromosome 3"/>
</dbReference>
<dbReference type="SMART" id="SM00061">
    <property type="entry name" value="MATH"/>
    <property type="match status" value="1"/>
</dbReference>
<comment type="caution">
    <text evidence="3">The sequence shown here is derived from an EMBL/GenBank/DDBJ whole genome shotgun (WGS) entry which is preliminary data.</text>
</comment>
<dbReference type="PANTHER" id="PTHR46236">
    <property type="entry name" value="TRAF-LIKE SUPERFAMILY PROTEIN"/>
    <property type="match status" value="1"/>
</dbReference>
<feature type="domain" description="MATH" evidence="2">
    <location>
        <begin position="9"/>
        <end position="172"/>
    </location>
</feature>
<dbReference type="Pfam" id="PF22486">
    <property type="entry name" value="MATH_2"/>
    <property type="match status" value="1"/>
</dbReference>
<dbReference type="AlphaFoldDB" id="A0A9D4XR32"/>
<keyword evidence="1" id="KW-0175">Coiled coil</keyword>
<reference evidence="3 4" key="1">
    <citation type="journal article" date="2022" name="Nat. Genet.">
        <title>Improved pea reference genome and pan-genome highlight genomic features and evolutionary characteristics.</title>
        <authorList>
            <person name="Yang T."/>
            <person name="Liu R."/>
            <person name="Luo Y."/>
            <person name="Hu S."/>
            <person name="Wang D."/>
            <person name="Wang C."/>
            <person name="Pandey M.K."/>
            <person name="Ge S."/>
            <person name="Xu Q."/>
            <person name="Li N."/>
            <person name="Li G."/>
            <person name="Huang Y."/>
            <person name="Saxena R.K."/>
            <person name="Ji Y."/>
            <person name="Li M."/>
            <person name="Yan X."/>
            <person name="He Y."/>
            <person name="Liu Y."/>
            <person name="Wang X."/>
            <person name="Xiang C."/>
            <person name="Varshney R.K."/>
            <person name="Ding H."/>
            <person name="Gao S."/>
            <person name="Zong X."/>
        </authorList>
    </citation>
    <scope>NUCLEOTIDE SEQUENCE [LARGE SCALE GENOMIC DNA]</scope>
    <source>
        <strain evidence="3 4">cv. Zhongwan 6</strain>
    </source>
</reference>
<keyword evidence="4" id="KW-1185">Reference proteome</keyword>
<dbReference type="SUPFAM" id="SSF49599">
    <property type="entry name" value="TRAF domain-like"/>
    <property type="match status" value="1"/>
</dbReference>
<evidence type="ECO:0000256" key="1">
    <source>
        <dbReference type="ARBA" id="ARBA00023054"/>
    </source>
</evidence>
<dbReference type="PROSITE" id="PS50144">
    <property type="entry name" value="MATH"/>
    <property type="match status" value="1"/>
</dbReference>
<dbReference type="InterPro" id="IPR008974">
    <property type="entry name" value="TRAF-like"/>
</dbReference>
<sequence>MEHEQSTKFEKFTWKVENFSKYNTDVDVYSEPFIIGGYPWKIIFNQSAYEVGDISVYLSAVETANMSNGWSRHVKFNLFVVNQIDNNESSIEEKKYALGRVLYFLKTRKMKDMNDIACKELQIFWEELGHFGFDLTWLEPHVQSALGMKRFLEKLKEVEKLKDNEALLELEIMRMKAKMVALEINLHAVKDLLEAEEFEGIWTLN</sequence>
<dbReference type="PANTHER" id="PTHR46236:SF36">
    <property type="entry name" value="MATH (MEPRIN AND TRAF-C-LIKE) DOMAIN PROTEIN"/>
    <property type="match status" value="1"/>
</dbReference>
<evidence type="ECO:0000259" key="2">
    <source>
        <dbReference type="PROSITE" id="PS50144"/>
    </source>
</evidence>
<accession>A0A9D4XR32</accession>